<evidence type="ECO:0000256" key="1">
    <source>
        <dbReference type="SAM" id="SignalP"/>
    </source>
</evidence>
<accession>A0A086A3P4</accession>
<organism evidence="2 3">
    <name type="scientific">Chryseobacterium soli</name>
    <dbReference type="NCBI Taxonomy" id="445961"/>
    <lineage>
        <taxon>Bacteria</taxon>
        <taxon>Pseudomonadati</taxon>
        <taxon>Bacteroidota</taxon>
        <taxon>Flavobacteriia</taxon>
        <taxon>Flavobacteriales</taxon>
        <taxon>Weeksellaceae</taxon>
        <taxon>Chryseobacterium group</taxon>
        <taxon>Chryseobacterium</taxon>
    </lineage>
</organism>
<keyword evidence="3" id="KW-1185">Reference proteome</keyword>
<dbReference type="Proteomes" id="UP000028705">
    <property type="component" value="Unassembled WGS sequence"/>
</dbReference>
<dbReference type="STRING" id="445961.IW15_16295"/>
<dbReference type="AlphaFoldDB" id="A0A086A3P4"/>
<dbReference type="OrthoDB" id="1340359at2"/>
<dbReference type="EMBL" id="JPRH01000007">
    <property type="protein sequence ID" value="KFF11308.1"/>
    <property type="molecule type" value="Genomic_DNA"/>
</dbReference>
<name>A0A086A3P4_9FLAO</name>
<reference evidence="2 3" key="1">
    <citation type="submission" date="2014-07" db="EMBL/GenBank/DDBJ databases">
        <title>Genome of Chryseobacterium soli DSM 19298.</title>
        <authorList>
            <person name="Stropko S.J."/>
            <person name="Pipes S.E."/>
            <person name="Newman J."/>
        </authorList>
    </citation>
    <scope>NUCLEOTIDE SEQUENCE [LARGE SCALE GENOMIC DNA]</scope>
    <source>
        <strain evidence="2 3">DSM 19298</strain>
    </source>
</reference>
<comment type="caution">
    <text evidence="2">The sequence shown here is derived from an EMBL/GenBank/DDBJ whole genome shotgun (WGS) entry which is preliminary data.</text>
</comment>
<feature type="chain" id="PRO_5001802183" description="C1q domain-containing protein" evidence="1">
    <location>
        <begin position="19"/>
        <end position="246"/>
    </location>
</feature>
<sequence>MKKIFFLLILSIYSAMYAQVGIGTATPQKSLHVNGSLQVTNELNVGGNSNTAGSAGLIGQVLKSNGPGAAPSWQTLAGVPTSTGTVIAVNGQFLVAQEITVQMTADFTAVGSPGATVANPIGNLNNEIIDNENLYAGTATTNSFKVSADGVYQINMNVQISTTNGTSPVIGIWNNTTGLWVARVNDNYVSPTGGLQTYTLITSIPMLAANTYSFRAINTQDYTLKYLSTGSTGSGPITQVSVRRLK</sequence>
<keyword evidence="1" id="KW-0732">Signal</keyword>
<evidence type="ECO:0008006" key="4">
    <source>
        <dbReference type="Google" id="ProtNLM"/>
    </source>
</evidence>
<feature type="signal peptide" evidence="1">
    <location>
        <begin position="1"/>
        <end position="18"/>
    </location>
</feature>
<proteinExistence type="predicted"/>
<gene>
    <name evidence="2" type="ORF">IW15_16295</name>
</gene>
<dbReference type="RefSeq" id="WP_034713257.1">
    <property type="nucleotide sequence ID" value="NZ_JPRH01000007.1"/>
</dbReference>
<dbReference type="eggNOG" id="ENOG5033HYQ">
    <property type="taxonomic scope" value="Bacteria"/>
</dbReference>
<protein>
    <recommendedName>
        <fullName evidence="4">C1q domain-containing protein</fullName>
    </recommendedName>
</protein>
<evidence type="ECO:0000313" key="2">
    <source>
        <dbReference type="EMBL" id="KFF11308.1"/>
    </source>
</evidence>
<evidence type="ECO:0000313" key="3">
    <source>
        <dbReference type="Proteomes" id="UP000028705"/>
    </source>
</evidence>